<protein>
    <submittedName>
        <fullName evidence="1">ArsR family transcriptional regulator</fullName>
    </submittedName>
</protein>
<sequence length="150" mass="17440">MKMPEDQDIEKLSEEVKTLRKALNELMASFEIVSRLAENYLRLINIYAQYGGLGIDVVVPEIRHDPIAREIVRILFDLRSANISQITQELKRRRGKASRNTVREKIHHLIELNVVEEVDGEKGKAYALRKEVLNKWFDLIGIPIKFDQTE</sequence>
<dbReference type="KEGG" id="tlt:OCC_03252"/>
<proteinExistence type="predicted"/>
<evidence type="ECO:0000313" key="2">
    <source>
        <dbReference type="Proteomes" id="UP000015502"/>
    </source>
</evidence>
<dbReference type="PaxDb" id="523849-OCC_03252"/>
<dbReference type="HOGENOM" id="CLU_1754802_0_0_2"/>
<keyword evidence="2" id="KW-1185">Reference proteome</keyword>
<dbReference type="Proteomes" id="UP000015502">
    <property type="component" value="Chromosome"/>
</dbReference>
<dbReference type="AlphaFoldDB" id="H3ZQ72"/>
<dbReference type="STRING" id="523849.OCC_03252"/>
<accession>H3ZQ72</accession>
<evidence type="ECO:0000313" key="1">
    <source>
        <dbReference type="EMBL" id="EHR77866.2"/>
    </source>
</evidence>
<dbReference type="EMBL" id="CP006670">
    <property type="protein sequence ID" value="EHR77866.2"/>
    <property type="molecule type" value="Genomic_DNA"/>
</dbReference>
<gene>
    <name evidence="1" type="ORF">OCC_03252</name>
</gene>
<name>H3ZQ72_THELN</name>
<organism evidence="1 2">
    <name type="scientific">Thermococcus litoralis (strain ATCC 51850 / DSM 5473 / JCM 8560 / NS-C)</name>
    <dbReference type="NCBI Taxonomy" id="523849"/>
    <lineage>
        <taxon>Archaea</taxon>
        <taxon>Methanobacteriati</taxon>
        <taxon>Methanobacteriota</taxon>
        <taxon>Thermococci</taxon>
        <taxon>Thermococcales</taxon>
        <taxon>Thermococcaceae</taxon>
        <taxon>Thermococcus</taxon>
    </lineage>
</organism>
<reference evidence="1 2" key="1">
    <citation type="journal article" date="2012" name="J. Bacteriol.">
        <title>Genome sequence of the model hyperthermophilic archaeon Thermococcus litoralis NS-C.</title>
        <authorList>
            <person name="Gardner A.F."/>
            <person name="Kumar S."/>
            <person name="Perler F.B."/>
        </authorList>
    </citation>
    <scope>NUCLEOTIDE SEQUENCE [LARGE SCALE GENOMIC DNA]</scope>
    <source>
        <strain evidence="2">ATCC 51850 / DSM 5473 / JCM 8560 / NS-C</strain>
    </source>
</reference>